<feature type="domain" description="VOC" evidence="2">
    <location>
        <begin position="150"/>
        <end position="266"/>
    </location>
</feature>
<dbReference type="PROSITE" id="PS51819">
    <property type="entry name" value="VOC"/>
    <property type="match status" value="2"/>
</dbReference>
<proteinExistence type="predicted"/>
<feature type="domain" description="VOC" evidence="2">
    <location>
        <begin position="7"/>
        <end position="129"/>
    </location>
</feature>
<dbReference type="InterPro" id="IPR052537">
    <property type="entry name" value="Extradiol_RC_dioxygenase"/>
</dbReference>
<dbReference type="InterPro" id="IPR029068">
    <property type="entry name" value="Glyas_Bleomycin-R_OHBP_Dase"/>
</dbReference>
<evidence type="ECO:0000313" key="3">
    <source>
        <dbReference type="EMBL" id="MFC4987569.1"/>
    </source>
</evidence>
<gene>
    <name evidence="3" type="ORF">ACFPFO_07300</name>
</gene>
<dbReference type="AlphaFoldDB" id="A0ABD5QD86"/>
<evidence type="ECO:0000313" key="4">
    <source>
        <dbReference type="Proteomes" id="UP001595925"/>
    </source>
</evidence>
<evidence type="ECO:0000256" key="1">
    <source>
        <dbReference type="SAM" id="MobiDB-lite"/>
    </source>
</evidence>
<reference evidence="3 4" key="1">
    <citation type="journal article" date="2019" name="Int. J. Syst. Evol. Microbiol.">
        <title>The Global Catalogue of Microorganisms (GCM) 10K type strain sequencing project: providing services to taxonomists for standard genome sequencing and annotation.</title>
        <authorList>
            <consortium name="The Broad Institute Genomics Platform"/>
            <consortium name="The Broad Institute Genome Sequencing Center for Infectious Disease"/>
            <person name="Wu L."/>
            <person name="Ma J."/>
        </authorList>
    </citation>
    <scope>NUCLEOTIDE SEQUENCE [LARGE SCALE GENOMIC DNA]</scope>
    <source>
        <strain evidence="3 4">CGMCC 1.15824</strain>
    </source>
</reference>
<accession>A0ABD5QD86</accession>
<dbReference type="PANTHER" id="PTHR36110:SF4">
    <property type="entry name" value="RING-CLEAVING DIOXYGENASE MHQA-RELATED"/>
    <property type="match status" value="1"/>
</dbReference>
<sequence length="311" mass="34487">MSDAVPGIHHVTFVAGDPERNLDFYTEVLGLRLVKKTVNFDDPSTYHLYYGDEVGSPGTILTFFPFGEGRSGRSGRGQATATRLAVPEGSLAYWREHLADRGVDHEPLDGRDGLAVYDPDGQRLELVAGSNDGIEPWDGGSVPAEHAIRGVESVTLHPTDPEATEEVLEELGYERREDDGDRIRFEAPGDRSTGIEVRTDDAPAGTGGPGTVHHVAFRTADDESQDDWRERLTTMGQRVTPRKDRQYFRSIYFREPGGILFEIATDGPGFDRDEPVDALGEELKLPDWLEDDRERIERSLAPLEDGPAEVR</sequence>
<dbReference type="Gene3D" id="3.10.180.10">
    <property type="entry name" value="2,3-Dihydroxybiphenyl 1,2-Dioxygenase, domain 1"/>
    <property type="match status" value="2"/>
</dbReference>
<dbReference type="InterPro" id="IPR037523">
    <property type="entry name" value="VOC_core"/>
</dbReference>
<dbReference type="GO" id="GO:0051213">
    <property type="term" value="F:dioxygenase activity"/>
    <property type="evidence" value="ECO:0007669"/>
    <property type="project" value="UniProtKB-KW"/>
</dbReference>
<keyword evidence="3" id="KW-0560">Oxidoreductase</keyword>
<dbReference type="CDD" id="cd08347">
    <property type="entry name" value="PcpA_C_like"/>
    <property type="match status" value="1"/>
</dbReference>
<dbReference type="RefSeq" id="WP_224828111.1">
    <property type="nucleotide sequence ID" value="NZ_JAIVEF010000004.1"/>
</dbReference>
<dbReference type="PANTHER" id="PTHR36110">
    <property type="entry name" value="RING-CLEAVING DIOXYGENASE MHQE-RELATED"/>
    <property type="match status" value="1"/>
</dbReference>
<protein>
    <submittedName>
        <fullName evidence="3">Ring-cleaving dioxygenase</fullName>
    </submittedName>
</protein>
<dbReference type="Pfam" id="PF00903">
    <property type="entry name" value="Glyoxalase"/>
    <property type="match status" value="2"/>
</dbReference>
<organism evidence="3 4">
    <name type="scientific">Saliphagus infecundisoli</name>
    <dbReference type="NCBI Taxonomy" id="1849069"/>
    <lineage>
        <taxon>Archaea</taxon>
        <taxon>Methanobacteriati</taxon>
        <taxon>Methanobacteriota</taxon>
        <taxon>Stenosarchaea group</taxon>
        <taxon>Halobacteria</taxon>
        <taxon>Halobacteriales</taxon>
        <taxon>Natrialbaceae</taxon>
        <taxon>Saliphagus</taxon>
    </lineage>
</organism>
<name>A0ABD5QD86_9EURY</name>
<dbReference type="Proteomes" id="UP001595925">
    <property type="component" value="Unassembled WGS sequence"/>
</dbReference>
<dbReference type="InterPro" id="IPR004360">
    <property type="entry name" value="Glyas_Fos-R_dOase_dom"/>
</dbReference>
<dbReference type="SUPFAM" id="SSF54593">
    <property type="entry name" value="Glyoxalase/Bleomycin resistance protein/Dihydroxybiphenyl dioxygenase"/>
    <property type="match status" value="1"/>
</dbReference>
<keyword evidence="3" id="KW-0223">Dioxygenase</keyword>
<dbReference type="EMBL" id="JBHSJG010000028">
    <property type="protein sequence ID" value="MFC4987569.1"/>
    <property type="molecule type" value="Genomic_DNA"/>
</dbReference>
<feature type="region of interest" description="Disordered" evidence="1">
    <location>
        <begin position="183"/>
        <end position="211"/>
    </location>
</feature>
<comment type="caution">
    <text evidence="3">The sequence shown here is derived from an EMBL/GenBank/DDBJ whole genome shotgun (WGS) entry which is preliminary data.</text>
</comment>
<evidence type="ECO:0000259" key="2">
    <source>
        <dbReference type="PROSITE" id="PS51819"/>
    </source>
</evidence>
<keyword evidence="4" id="KW-1185">Reference proteome</keyword>